<keyword evidence="4" id="KW-1185">Reference proteome</keyword>
<dbReference type="OrthoDB" id="9786503at2"/>
<dbReference type="EMBL" id="FOKG01000014">
    <property type="protein sequence ID" value="SFB49938.1"/>
    <property type="molecule type" value="Genomic_DNA"/>
</dbReference>
<dbReference type="InterPro" id="IPR029063">
    <property type="entry name" value="SAM-dependent_MTases_sf"/>
</dbReference>
<dbReference type="Proteomes" id="UP000243799">
    <property type="component" value="Unassembled WGS sequence"/>
</dbReference>
<name>A0A1I1BMG0_9PSEU</name>
<evidence type="ECO:0000259" key="2">
    <source>
        <dbReference type="Pfam" id="PF13649"/>
    </source>
</evidence>
<reference evidence="4" key="1">
    <citation type="submission" date="2016-10" db="EMBL/GenBank/DDBJ databases">
        <authorList>
            <person name="Varghese N."/>
            <person name="Submissions S."/>
        </authorList>
    </citation>
    <scope>NUCLEOTIDE SEQUENCE [LARGE SCALE GENOMIC DNA]</scope>
    <source>
        <strain evidence="4">CGMCC 4.3568</strain>
    </source>
</reference>
<feature type="domain" description="Methyltransferase" evidence="2">
    <location>
        <begin position="44"/>
        <end position="135"/>
    </location>
</feature>
<dbReference type="Gene3D" id="3.40.50.150">
    <property type="entry name" value="Vaccinia Virus protein VP39"/>
    <property type="match status" value="1"/>
</dbReference>
<dbReference type="InterPro" id="IPR041698">
    <property type="entry name" value="Methyltransf_25"/>
</dbReference>
<dbReference type="RefSeq" id="WP_091675333.1">
    <property type="nucleotide sequence ID" value="NZ_FOKG01000014.1"/>
</dbReference>
<dbReference type="GO" id="GO:0032259">
    <property type="term" value="P:methylation"/>
    <property type="evidence" value="ECO:0007669"/>
    <property type="project" value="UniProtKB-KW"/>
</dbReference>
<evidence type="ECO:0000313" key="3">
    <source>
        <dbReference type="EMBL" id="SFB49938.1"/>
    </source>
</evidence>
<gene>
    <name evidence="3" type="ORF">SAMN05216266_114120</name>
</gene>
<dbReference type="STRING" id="490629.SAMN05216266_114120"/>
<keyword evidence="3" id="KW-0489">Methyltransferase</keyword>
<dbReference type="SUPFAM" id="SSF53335">
    <property type="entry name" value="S-adenosyl-L-methionine-dependent methyltransferases"/>
    <property type="match status" value="1"/>
</dbReference>
<dbReference type="GO" id="GO:0008168">
    <property type="term" value="F:methyltransferase activity"/>
    <property type="evidence" value="ECO:0007669"/>
    <property type="project" value="UniProtKB-KW"/>
</dbReference>
<protein>
    <submittedName>
        <fullName evidence="3">Methyltransferase domain-containing protein</fullName>
    </submittedName>
</protein>
<proteinExistence type="predicted"/>
<evidence type="ECO:0000256" key="1">
    <source>
        <dbReference type="ARBA" id="ARBA00022679"/>
    </source>
</evidence>
<dbReference type="Pfam" id="PF13649">
    <property type="entry name" value="Methyltransf_25"/>
    <property type="match status" value="1"/>
</dbReference>
<dbReference type="AlphaFoldDB" id="A0A1I1BMG0"/>
<dbReference type="CDD" id="cd02440">
    <property type="entry name" value="AdoMet_MTases"/>
    <property type="match status" value="1"/>
</dbReference>
<keyword evidence="1 3" id="KW-0808">Transferase</keyword>
<dbReference type="PANTHER" id="PTHR43861">
    <property type="entry name" value="TRANS-ACONITATE 2-METHYLTRANSFERASE-RELATED"/>
    <property type="match status" value="1"/>
</dbReference>
<sequence>MNIQDRAARFWDEHYSRRACESLVAKVNPRLAEIAGPLPPGTALDLGCGTGGDALWLADRGWEVTAVDIAASAVHSLRQQASSTGKSVTALRADLAEVFPSGTFDLVSAQYFHTPFALDRADVLRTAAKSVKPDGRLAVVDHGSTAPWSWNQDPGLRYPTPREVATELALDPEEWSIERADTPRRVATGPAGRTATVVDHVLVIRRVGMAPEAGR</sequence>
<organism evidence="3 4">
    <name type="scientific">Amycolatopsis marina</name>
    <dbReference type="NCBI Taxonomy" id="490629"/>
    <lineage>
        <taxon>Bacteria</taxon>
        <taxon>Bacillati</taxon>
        <taxon>Actinomycetota</taxon>
        <taxon>Actinomycetes</taxon>
        <taxon>Pseudonocardiales</taxon>
        <taxon>Pseudonocardiaceae</taxon>
        <taxon>Amycolatopsis</taxon>
    </lineage>
</organism>
<accession>A0A1I1BMG0</accession>
<evidence type="ECO:0000313" key="4">
    <source>
        <dbReference type="Proteomes" id="UP000243799"/>
    </source>
</evidence>